<evidence type="ECO:0008006" key="3">
    <source>
        <dbReference type="Google" id="ProtNLM"/>
    </source>
</evidence>
<reference evidence="1 2" key="1">
    <citation type="submission" date="2019-03" db="EMBL/GenBank/DDBJ databases">
        <title>Single cell metagenomics reveals metabolic interactions within the superorganism composed of flagellate Streblomastix strix and complex community of Bacteroidetes bacteria on its surface.</title>
        <authorList>
            <person name="Treitli S.C."/>
            <person name="Kolisko M."/>
            <person name="Husnik F."/>
            <person name="Keeling P."/>
            <person name="Hampl V."/>
        </authorList>
    </citation>
    <scope>NUCLEOTIDE SEQUENCE [LARGE SCALE GENOMIC DNA]</scope>
    <source>
        <strain evidence="1">St1</strain>
    </source>
</reference>
<dbReference type="EMBL" id="SNRX01000006">
    <property type="protein sequence ID" value="KAA6302671.1"/>
    <property type="molecule type" value="Genomic_DNA"/>
</dbReference>
<accession>A0A5M8P2M6</accession>
<dbReference type="InterPro" id="IPR016181">
    <property type="entry name" value="Acyl_CoA_acyltransferase"/>
</dbReference>
<evidence type="ECO:0000313" key="1">
    <source>
        <dbReference type="EMBL" id="KAA6302671.1"/>
    </source>
</evidence>
<evidence type="ECO:0000313" key="2">
    <source>
        <dbReference type="Proteomes" id="UP000324575"/>
    </source>
</evidence>
<name>A0A5M8P2M6_9BACT</name>
<sequence length="343" mass="39759">MLETITIEQAGKWDSIVKSMHSYDFYHLSAYHRLDTSGQAVLLHIQTEKTNFALPVLFRNVEGTDYKDITSVYGYAGPLASQTNPAQEDIRRFQNELKAYCDTHKIISVFARLHPLFENQSEWLDDLGNVNNSNLTVAIDLTLPEKEQRKQYARSLKYRINALKRKNVQIIQASNKQETDTFIDIYRETMDRVNASPQYYFSNEYFYRFLTEIDSCLYLAVYNNQIISGSLCTFSGNGIMQAHLNATRSACLPISPLKLVLDEARLDGIKRGMLRLHLGGGKGGSDDSLFIFKSRFSHLHFQFKTWRYVHNPQAYNRMLRNQFGENIPQTDFFPLYRLNTNRI</sequence>
<dbReference type="PANTHER" id="PTHR36174">
    <property type="entry name" value="LIPID II:GLYCINE GLYCYLTRANSFERASE"/>
    <property type="match status" value="1"/>
</dbReference>
<dbReference type="Proteomes" id="UP000324575">
    <property type="component" value="Unassembled WGS sequence"/>
</dbReference>
<dbReference type="Gene3D" id="3.40.630.30">
    <property type="match status" value="1"/>
</dbReference>
<comment type="caution">
    <text evidence="1">The sequence shown here is derived from an EMBL/GenBank/DDBJ whole genome shotgun (WGS) entry which is preliminary data.</text>
</comment>
<dbReference type="SUPFAM" id="SSF55729">
    <property type="entry name" value="Acyl-CoA N-acyltransferases (Nat)"/>
    <property type="match status" value="1"/>
</dbReference>
<proteinExistence type="predicted"/>
<organism evidence="1 2">
    <name type="scientific">Candidatus Ordinivivax streblomastigis</name>
    <dbReference type="NCBI Taxonomy" id="2540710"/>
    <lineage>
        <taxon>Bacteria</taxon>
        <taxon>Pseudomonadati</taxon>
        <taxon>Bacteroidota</taxon>
        <taxon>Bacteroidia</taxon>
        <taxon>Bacteroidales</taxon>
        <taxon>Candidatus Ordinivivax</taxon>
    </lineage>
</organism>
<dbReference type="AlphaFoldDB" id="A0A5M8P2M6"/>
<dbReference type="PANTHER" id="PTHR36174:SF1">
    <property type="entry name" value="LIPID II:GLYCINE GLYCYLTRANSFERASE"/>
    <property type="match status" value="1"/>
</dbReference>
<protein>
    <recommendedName>
        <fullName evidence="3">BioF2-like acetyltransferase domain-containing protein</fullName>
    </recommendedName>
</protein>
<dbReference type="InterPro" id="IPR050644">
    <property type="entry name" value="PG_Glycine_Bridge_Synth"/>
</dbReference>
<gene>
    <name evidence="1" type="ORF">EZS26_001178</name>
</gene>